<organism evidence="2 3">
    <name type="scientific">Phytophthora fragariae</name>
    <dbReference type="NCBI Taxonomy" id="53985"/>
    <lineage>
        <taxon>Eukaryota</taxon>
        <taxon>Sar</taxon>
        <taxon>Stramenopiles</taxon>
        <taxon>Oomycota</taxon>
        <taxon>Peronosporomycetes</taxon>
        <taxon>Peronosporales</taxon>
        <taxon>Peronosporaceae</taxon>
        <taxon>Phytophthora</taxon>
    </lineage>
</organism>
<sequence length="54" mass="5931">MKDGMSALAASLGSDDKLVDVLNELRASQEDTRDLHARQLLLLEQLVTKMSSTD</sequence>
<dbReference type="AlphaFoldDB" id="A0A6G0NX45"/>
<gene>
    <name evidence="2" type="ORF">PF004_g11731</name>
    <name evidence="1" type="ORF">PF010_g6115</name>
</gene>
<protein>
    <submittedName>
        <fullName evidence="2">Uncharacterized protein</fullName>
    </submittedName>
</protein>
<dbReference type="Proteomes" id="UP000476176">
    <property type="component" value="Unassembled WGS sequence"/>
</dbReference>
<dbReference type="EMBL" id="QXFX01000240">
    <property type="protein sequence ID" value="KAE9124174.1"/>
    <property type="molecule type" value="Genomic_DNA"/>
</dbReference>
<accession>A0A6G0NX45</accession>
<evidence type="ECO:0000313" key="4">
    <source>
        <dbReference type="Proteomes" id="UP000488956"/>
    </source>
</evidence>
<name>A0A6G0NX45_9STRA</name>
<dbReference type="EMBL" id="QXGC01000650">
    <property type="protein sequence ID" value="KAE9226142.1"/>
    <property type="molecule type" value="Genomic_DNA"/>
</dbReference>
<proteinExistence type="predicted"/>
<dbReference type="Proteomes" id="UP000488956">
    <property type="component" value="Unassembled WGS sequence"/>
</dbReference>
<evidence type="ECO:0000313" key="3">
    <source>
        <dbReference type="Proteomes" id="UP000476176"/>
    </source>
</evidence>
<evidence type="ECO:0000313" key="1">
    <source>
        <dbReference type="EMBL" id="KAE9124174.1"/>
    </source>
</evidence>
<reference evidence="3 4" key="1">
    <citation type="submission" date="2018-09" db="EMBL/GenBank/DDBJ databases">
        <title>Genomic investigation of the strawberry pathogen Phytophthora fragariae indicates pathogenicity is determined by transcriptional variation in three key races.</title>
        <authorList>
            <person name="Adams T.M."/>
            <person name="Armitage A.D."/>
            <person name="Sobczyk M.K."/>
            <person name="Bates H.J."/>
            <person name="Dunwell J.M."/>
            <person name="Nellist C.F."/>
            <person name="Harrison R.J."/>
        </authorList>
    </citation>
    <scope>NUCLEOTIDE SEQUENCE [LARGE SCALE GENOMIC DNA]</scope>
    <source>
        <strain evidence="2 3">BC-23</strain>
        <strain evidence="1 4">ONT-3</strain>
    </source>
</reference>
<evidence type="ECO:0000313" key="2">
    <source>
        <dbReference type="EMBL" id="KAE9226142.1"/>
    </source>
</evidence>
<comment type="caution">
    <text evidence="2">The sequence shown here is derived from an EMBL/GenBank/DDBJ whole genome shotgun (WGS) entry which is preliminary data.</text>
</comment>